<keyword evidence="3" id="KW-1185">Reference proteome</keyword>
<feature type="region of interest" description="Disordered" evidence="1">
    <location>
        <begin position="45"/>
        <end position="120"/>
    </location>
</feature>
<dbReference type="HOGENOM" id="CLU_1909889_0_0_1"/>
<accession>J3LEH1</accession>
<protein>
    <submittedName>
        <fullName evidence="2">Uncharacterized protein</fullName>
    </submittedName>
</protein>
<organism evidence="2">
    <name type="scientific">Oryza brachyantha</name>
    <name type="common">malo sina</name>
    <dbReference type="NCBI Taxonomy" id="4533"/>
    <lineage>
        <taxon>Eukaryota</taxon>
        <taxon>Viridiplantae</taxon>
        <taxon>Streptophyta</taxon>
        <taxon>Embryophyta</taxon>
        <taxon>Tracheophyta</taxon>
        <taxon>Spermatophyta</taxon>
        <taxon>Magnoliopsida</taxon>
        <taxon>Liliopsida</taxon>
        <taxon>Poales</taxon>
        <taxon>Poaceae</taxon>
        <taxon>BOP clade</taxon>
        <taxon>Oryzoideae</taxon>
        <taxon>Oryzeae</taxon>
        <taxon>Oryzinae</taxon>
        <taxon>Oryza</taxon>
    </lineage>
</organism>
<evidence type="ECO:0000256" key="1">
    <source>
        <dbReference type="SAM" id="MobiDB-lite"/>
    </source>
</evidence>
<dbReference type="Gramene" id="OB02G30380.1">
    <property type="protein sequence ID" value="OB02G30380.1"/>
    <property type="gene ID" value="OB02G30380"/>
</dbReference>
<dbReference type="EnsemblPlants" id="OB02G30380.1">
    <property type="protein sequence ID" value="OB02G30380.1"/>
    <property type="gene ID" value="OB02G30380"/>
</dbReference>
<sequence length="133" mass="14736">MVYIHQESIIKKGREGHLARGHGEAVDAGKYAADNLRGRGELAVLRGSRSRRRGRRRRRGEDFWRGRSGRKTKRGHLPLAASGRARQPEEEEALMTRGCGTAGADEMGRWPVSGTGNPILSVRPAELWPVTRG</sequence>
<dbReference type="AlphaFoldDB" id="J3LEH1"/>
<feature type="compositionally biased region" description="Basic residues" evidence="1">
    <location>
        <begin position="67"/>
        <end position="76"/>
    </location>
</feature>
<proteinExistence type="predicted"/>
<evidence type="ECO:0000313" key="2">
    <source>
        <dbReference type="EnsemblPlants" id="OB02G30380.1"/>
    </source>
</evidence>
<reference evidence="2" key="1">
    <citation type="submission" date="2013-04" db="UniProtKB">
        <authorList>
            <consortium name="EnsemblPlants"/>
        </authorList>
    </citation>
    <scope>IDENTIFICATION</scope>
</reference>
<evidence type="ECO:0000313" key="3">
    <source>
        <dbReference type="Proteomes" id="UP000006038"/>
    </source>
</evidence>
<feature type="compositionally biased region" description="Basic residues" evidence="1">
    <location>
        <begin position="48"/>
        <end position="58"/>
    </location>
</feature>
<name>J3LEH1_ORYBR</name>
<dbReference type="Proteomes" id="UP000006038">
    <property type="component" value="Unassembled WGS sequence"/>
</dbReference>